<sequence>MENSQHDYRIVKLYMNFHIDLSNFTRIVKMYLNIHIDSLNVTRKTNLYMIFHIHYKVYEKPPIPLVLVL</sequence>
<accession>A0A329MUE6</accession>
<name>A0A329MUE6_9BACL</name>
<dbReference type="Proteomes" id="UP000250369">
    <property type="component" value="Unassembled WGS sequence"/>
</dbReference>
<evidence type="ECO:0000313" key="1">
    <source>
        <dbReference type="EMBL" id="RAV23200.1"/>
    </source>
</evidence>
<comment type="caution">
    <text evidence="1">The sequence shown here is derived from an EMBL/GenBank/DDBJ whole genome shotgun (WGS) entry which is preliminary data.</text>
</comment>
<dbReference type="EMBL" id="QMFB01000001">
    <property type="protein sequence ID" value="RAV23200.1"/>
    <property type="molecule type" value="Genomic_DNA"/>
</dbReference>
<keyword evidence="2" id="KW-1185">Reference proteome</keyword>
<protein>
    <submittedName>
        <fullName evidence="1">Uncharacterized protein</fullName>
    </submittedName>
</protein>
<evidence type="ECO:0000313" key="2">
    <source>
        <dbReference type="Proteomes" id="UP000250369"/>
    </source>
</evidence>
<reference evidence="1 2" key="1">
    <citation type="journal article" date="2009" name="Int. J. Syst. Evol. Microbiol.">
        <title>Paenibacillus contaminans sp. nov., isolated from a contaminated laboratory plate.</title>
        <authorList>
            <person name="Chou J.H."/>
            <person name="Lee J.H."/>
            <person name="Lin M.C."/>
            <person name="Chang P.S."/>
            <person name="Arun A.B."/>
            <person name="Young C.C."/>
            <person name="Chen W.M."/>
        </authorList>
    </citation>
    <scope>NUCLEOTIDE SEQUENCE [LARGE SCALE GENOMIC DNA]</scope>
    <source>
        <strain evidence="1 2">CKOBP-6</strain>
    </source>
</reference>
<proteinExistence type="predicted"/>
<dbReference type="AlphaFoldDB" id="A0A329MUE6"/>
<organism evidence="1 2">
    <name type="scientific">Paenibacillus contaminans</name>
    <dbReference type="NCBI Taxonomy" id="450362"/>
    <lineage>
        <taxon>Bacteria</taxon>
        <taxon>Bacillati</taxon>
        <taxon>Bacillota</taxon>
        <taxon>Bacilli</taxon>
        <taxon>Bacillales</taxon>
        <taxon>Paenibacillaceae</taxon>
        <taxon>Paenibacillus</taxon>
    </lineage>
</organism>
<gene>
    <name evidence="1" type="ORF">DQG23_03125</name>
</gene>